<accession>K2QM95</accession>
<sequence length="76" mass="8575">MGNVRLYCSDTDDNGAIDPGTEILDEKNYYPFGLKHKGYNHGTSSLGNSVAQRWKYNGKEHDESLDINTYDFGARN</sequence>
<gene>
    <name evidence="1" type="ORF">I215_03475</name>
</gene>
<evidence type="ECO:0000313" key="1">
    <source>
        <dbReference type="EMBL" id="EKF55972.1"/>
    </source>
</evidence>
<reference evidence="1 2" key="1">
    <citation type="journal article" date="2012" name="J. Bacteriol.">
        <title>Genome Sequence of Galbibacter marinum Type Strain ck-I2-15.</title>
        <authorList>
            <person name="Lai Q."/>
            <person name="Li C."/>
            <person name="Shao Z."/>
        </authorList>
    </citation>
    <scope>NUCLEOTIDE SEQUENCE [LARGE SCALE GENOMIC DNA]</scope>
    <source>
        <strain evidence="2">ck-I2-15</strain>
    </source>
</reference>
<dbReference type="Proteomes" id="UP000007364">
    <property type="component" value="Unassembled WGS sequence"/>
</dbReference>
<keyword evidence="2" id="KW-1185">Reference proteome</keyword>
<dbReference type="EMBL" id="AMSG01000003">
    <property type="protein sequence ID" value="EKF55972.1"/>
    <property type="molecule type" value="Genomic_DNA"/>
</dbReference>
<protein>
    <submittedName>
        <fullName evidence="1">YD repeat-/RHS repeat-containing protein</fullName>
    </submittedName>
</protein>
<proteinExistence type="predicted"/>
<dbReference type="AlphaFoldDB" id="K2QM95"/>
<feature type="non-terminal residue" evidence="1">
    <location>
        <position position="76"/>
    </location>
</feature>
<dbReference type="eggNOG" id="COG3209">
    <property type="taxonomic scope" value="Bacteria"/>
</dbReference>
<comment type="caution">
    <text evidence="1">The sequence shown here is derived from an EMBL/GenBank/DDBJ whole genome shotgun (WGS) entry which is preliminary data.</text>
</comment>
<name>K2QM95_9FLAO</name>
<dbReference type="Gene3D" id="2.180.10.10">
    <property type="entry name" value="RHS repeat-associated core"/>
    <property type="match status" value="1"/>
</dbReference>
<evidence type="ECO:0000313" key="2">
    <source>
        <dbReference type="Proteomes" id="UP000007364"/>
    </source>
</evidence>
<organism evidence="1 2">
    <name type="scientific">Galbibacter marinus</name>
    <dbReference type="NCBI Taxonomy" id="555500"/>
    <lineage>
        <taxon>Bacteria</taxon>
        <taxon>Pseudomonadati</taxon>
        <taxon>Bacteroidota</taxon>
        <taxon>Flavobacteriia</taxon>
        <taxon>Flavobacteriales</taxon>
        <taxon>Flavobacteriaceae</taxon>
        <taxon>Galbibacter</taxon>
    </lineage>
</organism>